<dbReference type="EMBL" id="BARV01008193">
    <property type="protein sequence ID" value="GAI17144.1"/>
    <property type="molecule type" value="Genomic_DNA"/>
</dbReference>
<protein>
    <submittedName>
        <fullName evidence="1">Uncharacterized protein</fullName>
    </submittedName>
</protein>
<reference evidence="1" key="1">
    <citation type="journal article" date="2014" name="Front. Microbiol.">
        <title>High frequency of phylogenetically diverse reductive dehalogenase-homologous genes in deep subseafloor sedimentary metagenomes.</title>
        <authorList>
            <person name="Kawai M."/>
            <person name="Futagami T."/>
            <person name="Toyoda A."/>
            <person name="Takaki Y."/>
            <person name="Nishi S."/>
            <person name="Hori S."/>
            <person name="Arai W."/>
            <person name="Tsubouchi T."/>
            <person name="Morono Y."/>
            <person name="Uchiyama I."/>
            <person name="Ito T."/>
            <person name="Fujiyama A."/>
            <person name="Inagaki F."/>
            <person name="Takami H."/>
        </authorList>
    </citation>
    <scope>NUCLEOTIDE SEQUENCE</scope>
    <source>
        <strain evidence="1">Expedition CK06-06</strain>
    </source>
</reference>
<proteinExistence type="predicted"/>
<feature type="non-terminal residue" evidence="1">
    <location>
        <position position="1"/>
    </location>
</feature>
<accession>X1NEP9</accession>
<sequence length="308" mass="36569">CDDGSIYIRDLDCELWFNVFQNDYDNDGIPYWTEVNIYGTDPEIDNSGEDSDNDDVPIEWEWKWEYDPFYPENHEDLDPDGDSIDNVEEYLTSQWYSDPFRKDFFIELDQMEEGPQGETSLLPEASKELLYTAYDRQNLVYHLDDGSWEGSGSDMIPFDETTEQGELNYIYQQYFLQGENWRRGVFHYGVLIYHYESIYGHAFGSNRFQISSNGLENKAQSPLLERDEVYASAYMHETGHTLGFWPIPGHNQWSGTPLQIGWWISRPYKSCMNYGYIFYTIDYSDGSRLFRDYDDWSRMDLTYFESQW</sequence>
<dbReference type="AlphaFoldDB" id="X1NEP9"/>
<gene>
    <name evidence="1" type="ORF">S06H3_16551</name>
</gene>
<organism evidence="1">
    <name type="scientific">marine sediment metagenome</name>
    <dbReference type="NCBI Taxonomy" id="412755"/>
    <lineage>
        <taxon>unclassified sequences</taxon>
        <taxon>metagenomes</taxon>
        <taxon>ecological metagenomes</taxon>
    </lineage>
</organism>
<comment type="caution">
    <text evidence="1">The sequence shown here is derived from an EMBL/GenBank/DDBJ whole genome shotgun (WGS) entry which is preliminary data.</text>
</comment>
<name>X1NEP9_9ZZZZ</name>
<dbReference type="SUPFAM" id="SSF55486">
    <property type="entry name" value="Metalloproteases ('zincins'), catalytic domain"/>
    <property type="match status" value="1"/>
</dbReference>
<evidence type="ECO:0000313" key="1">
    <source>
        <dbReference type="EMBL" id="GAI17144.1"/>
    </source>
</evidence>